<feature type="signal peptide" evidence="4">
    <location>
        <begin position="1"/>
        <end position="25"/>
    </location>
</feature>
<dbReference type="InterPro" id="IPR004265">
    <property type="entry name" value="Dirigent"/>
</dbReference>
<dbReference type="Gene3D" id="2.40.480.10">
    <property type="entry name" value="Allene oxide cyclase-like"/>
    <property type="match status" value="1"/>
</dbReference>
<dbReference type="PANTHER" id="PTHR21495">
    <property type="entry name" value="NUCLEOPORIN-RELATED"/>
    <property type="match status" value="1"/>
</dbReference>
<gene>
    <name evidence="5" type="ORF">PIB30_053439</name>
</gene>
<evidence type="ECO:0000256" key="1">
    <source>
        <dbReference type="ARBA" id="ARBA00010746"/>
    </source>
</evidence>
<comment type="function">
    <text evidence="4">Dirigent proteins impart stereoselectivity on the phenoxy radical-coupling reaction, yielding optically active lignans from two molecules of coniferyl alcohol in the biosynthesis of lignans, flavonolignans, and alkaloids and thus plays a central role in plant secondary metabolism.</text>
</comment>
<proteinExistence type="inferred from homology"/>
<comment type="similarity">
    <text evidence="1 4">Belongs to the plant dirigent protein family.</text>
</comment>
<dbReference type="EMBL" id="JASCZI010030605">
    <property type="protein sequence ID" value="MED6123855.1"/>
    <property type="molecule type" value="Genomic_DNA"/>
</dbReference>
<name>A0ABU6RIV3_9FABA</name>
<evidence type="ECO:0000313" key="6">
    <source>
        <dbReference type="Proteomes" id="UP001341840"/>
    </source>
</evidence>
<evidence type="ECO:0000256" key="2">
    <source>
        <dbReference type="ARBA" id="ARBA00011738"/>
    </source>
</evidence>
<sequence>MMTIQKNLTFFLFLVFSSYTTFTSATTFGTPIDPKSIGINQKEQTLSHFRFYWQDIVGGSNATAINVVQPLAKWAQTTLFGEIRVLDNPLTSEPSLSSKVLGRVQGIYVGESQTEPVLFMAGTLVFHEGRYNGSTIHIIARNVVLNKVRENTIVGGTGVFRFAKGYAEARTVTYNSKTGDSTVQYDVYVYHN</sequence>
<evidence type="ECO:0000256" key="4">
    <source>
        <dbReference type="RuleBase" id="RU363099"/>
    </source>
</evidence>
<accession>A0ABU6RIV3</accession>
<comment type="subcellular location">
    <subcellularLocation>
        <location evidence="4">Secreted</location>
        <location evidence="4">Extracellular space</location>
        <location evidence="4">Apoplast</location>
    </subcellularLocation>
</comment>
<feature type="chain" id="PRO_5044979345" description="Dirigent protein" evidence="4">
    <location>
        <begin position="26"/>
        <end position="192"/>
    </location>
</feature>
<keyword evidence="4" id="KW-0052">Apoplast</keyword>
<protein>
    <recommendedName>
        <fullName evidence="4">Dirigent protein</fullName>
    </recommendedName>
</protein>
<keyword evidence="4" id="KW-0732">Signal</keyword>
<keyword evidence="3 4" id="KW-0964">Secreted</keyword>
<evidence type="ECO:0000313" key="5">
    <source>
        <dbReference type="EMBL" id="MED6123855.1"/>
    </source>
</evidence>
<dbReference type="Pfam" id="PF03018">
    <property type="entry name" value="Dirigent"/>
    <property type="match status" value="1"/>
</dbReference>
<evidence type="ECO:0000256" key="3">
    <source>
        <dbReference type="ARBA" id="ARBA00022525"/>
    </source>
</evidence>
<organism evidence="5 6">
    <name type="scientific">Stylosanthes scabra</name>
    <dbReference type="NCBI Taxonomy" id="79078"/>
    <lineage>
        <taxon>Eukaryota</taxon>
        <taxon>Viridiplantae</taxon>
        <taxon>Streptophyta</taxon>
        <taxon>Embryophyta</taxon>
        <taxon>Tracheophyta</taxon>
        <taxon>Spermatophyta</taxon>
        <taxon>Magnoliopsida</taxon>
        <taxon>eudicotyledons</taxon>
        <taxon>Gunneridae</taxon>
        <taxon>Pentapetalae</taxon>
        <taxon>rosids</taxon>
        <taxon>fabids</taxon>
        <taxon>Fabales</taxon>
        <taxon>Fabaceae</taxon>
        <taxon>Papilionoideae</taxon>
        <taxon>50 kb inversion clade</taxon>
        <taxon>dalbergioids sensu lato</taxon>
        <taxon>Dalbergieae</taxon>
        <taxon>Pterocarpus clade</taxon>
        <taxon>Stylosanthes</taxon>
    </lineage>
</organism>
<keyword evidence="6" id="KW-1185">Reference proteome</keyword>
<dbReference type="Proteomes" id="UP001341840">
    <property type="component" value="Unassembled WGS sequence"/>
</dbReference>
<dbReference type="InterPro" id="IPR044859">
    <property type="entry name" value="Allene_oxi_cyc_Dirigent"/>
</dbReference>
<reference evidence="5 6" key="1">
    <citation type="journal article" date="2023" name="Plants (Basel)">
        <title>Bridging the Gap: Combining Genomics and Transcriptomics Approaches to Understand Stylosanthes scabra, an Orphan Legume from the Brazilian Caatinga.</title>
        <authorList>
            <person name="Ferreira-Neto J.R.C."/>
            <person name="da Silva M.D."/>
            <person name="Binneck E."/>
            <person name="de Melo N.F."/>
            <person name="da Silva R.H."/>
            <person name="de Melo A.L.T.M."/>
            <person name="Pandolfi V."/>
            <person name="Bustamante F.O."/>
            <person name="Brasileiro-Vidal A.C."/>
            <person name="Benko-Iseppon A.M."/>
        </authorList>
    </citation>
    <scope>NUCLEOTIDE SEQUENCE [LARGE SCALE GENOMIC DNA]</scope>
    <source>
        <tissue evidence="5">Leaves</tissue>
    </source>
</reference>
<comment type="caution">
    <text evidence="5">The sequence shown here is derived from an EMBL/GenBank/DDBJ whole genome shotgun (WGS) entry which is preliminary data.</text>
</comment>
<comment type="subunit">
    <text evidence="2 4">Homodimer.</text>
</comment>